<feature type="compositionally biased region" description="Polar residues" evidence="1">
    <location>
        <begin position="582"/>
        <end position="610"/>
    </location>
</feature>
<comment type="caution">
    <text evidence="2">The sequence shown here is derived from an EMBL/GenBank/DDBJ whole genome shotgun (WGS) entry which is preliminary data.</text>
</comment>
<feature type="region of interest" description="Disordered" evidence="1">
    <location>
        <begin position="536"/>
        <end position="663"/>
    </location>
</feature>
<dbReference type="Proteomes" id="UP000799777">
    <property type="component" value="Unassembled WGS sequence"/>
</dbReference>
<evidence type="ECO:0000313" key="3">
    <source>
        <dbReference type="Proteomes" id="UP000799777"/>
    </source>
</evidence>
<dbReference type="OrthoDB" id="3761656at2759"/>
<keyword evidence="3" id="KW-1185">Reference proteome</keyword>
<proteinExistence type="predicted"/>
<organism evidence="2 3">
    <name type="scientific">Setomelanomma holmii</name>
    <dbReference type="NCBI Taxonomy" id="210430"/>
    <lineage>
        <taxon>Eukaryota</taxon>
        <taxon>Fungi</taxon>
        <taxon>Dikarya</taxon>
        <taxon>Ascomycota</taxon>
        <taxon>Pezizomycotina</taxon>
        <taxon>Dothideomycetes</taxon>
        <taxon>Pleosporomycetidae</taxon>
        <taxon>Pleosporales</taxon>
        <taxon>Pleosporineae</taxon>
        <taxon>Phaeosphaeriaceae</taxon>
        <taxon>Setomelanomma</taxon>
    </lineage>
</organism>
<evidence type="ECO:0000313" key="2">
    <source>
        <dbReference type="EMBL" id="KAF2023195.1"/>
    </source>
</evidence>
<dbReference type="AlphaFoldDB" id="A0A9P4GXA1"/>
<reference evidence="2" key="1">
    <citation type="journal article" date="2020" name="Stud. Mycol.">
        <title>101 Dothideomycetes genomes: a test case for predicting lifestyles and emergence of pathogens.</title>
        <authorList>
            <person name="Haridas S."/>
            <person name="Albert R."/>
            <person name="Binder M."/>
            <person name="Bloem J."/>
            <person name="Labutti K."/>
            <person name="Salamov A."/>
            <person name="Andreopoulos B."/>
            <person name="Baker S."/>
            <person name="Barry K."/>
            <person name="Bills G."/>
            <person name="Bluhm B."/>
            <person name="Cannon C."/>
            <person name="Castanera R."/>
            <person name="Culley D."/>
            <person name="Daum C."/>
            <person name="Ezra D."/>
            <person name="Gonzalez J."/>
            <person name="Henrissat B."/>
            <person name="Kuo A."/>
            <person name="Liang C."/>
            <person name="Lipzen A."/>
            <person name="Lutzoni F."/>
            <person name="Magnuson J."/>
            <person name="Mondo S."/>
            <person name="Nolan M."/>
            <person name="Ohm R."/>
            <person name="Pangilinan J."/>
            <person name="Park H.-J."/>
            <person name="Ramirez L."/>
            <person name="Alfaro M."/>
            <person name="Sun H."/>
            <person name="Tritt A."/>
            <person name="Yoshinaga Y."/>
            <person name="Zwiers L.-H."/>
            <person name="Turgeon B."/>
            <person name="Goodwin S."/>
            <person name="Spatafora J."/>
            <person name="Crous P."/>
            <person name="Grigoriev I."/>
        </authorList>
    </citation>
    <scope>NUCLEOTIDE SEQUENCE</scope>
    <source>
        <strain evidence="2">CBS 110217</strain>
    </source>
</reference>
<sequence>MSKTSVTPDIVLQGQRDVWEYIDPNQIHHPLQKPEKPVRPAPTVNADGSPPTQPTQQALLQYNQDLSNYYKEIKEYRRQRDKISSITSKTSYLYTIKSKTLQDLYSPTTSDQEYRVQKAYEAAKVLHARRSNIEDWCSEFLIAYNRAKQLNLLEVNGFRAHKDLVRAIKLVDAAYAGSASLNIFKAEEMWHSNHNVPIPSQSQLSTILADFLRYHRTTHSRKTNIHGAADKTGILNKIQEKNQRYKKQRSKDADKPAKSDSIEVDAGDQPTDRSPHEAYAVFSSAFNNQSSLHDYPLLHSWTLDPATDIHICNNPAEFHWKAPAADDDIVLAGGSETIIEAWGEVTIPLSTPNGIKTTTLKPQYSALPLKPRLLTKPQLHVLLGHAGSNAIDQLSSHVRGILPPTGAAPATINCKECLQNKSHQIISRRIGHELGASPPFETVAIDLIQLDVTAYNGHRYVFHGFDLYTKLNFVYTIAKRDKATLLKVIRIRDVTFKENLFYQHRDESDPLLQGEELKTITYTLYVPTLQDLEDSSEDEYSTIPELDQVVSSPPLDTRSKPHNAYNSDPHLPTPAATISPYPDTQSGRSDQASSTTRGRSPTLDFQSTQASRKRKRRDLRDSNAAQRRELIDSNLRATHILPEGSTRSRKRSRKGSSFLISKY</sequence>
<name>A0A9P4GXA1_9PLEO</name>
<protein>
    <submittedName>
        <fullName evidence="2">Uncharacterized protein</fullName>
    </submittedName>
</protein>
<accession>A0A9P4GXA1</accession>
<gene>
    <name evidence="2" type="ORF">EK21DRAFT_95114</name>
</gene>
<feature type="region of interest" description="Disordered" evidence="1">
    <location>
        <begin position="241"/>
        <end position="274"/>
    </location>
</feature>
<feature type="compositionally biased region" description="Basic and acidic residues" evidence="1">
    <location>
        <begin position="250"/>
        <end position="261"/>
    </location>
</feature>
<evidence type="ECO:0000256" key="1">
    <source>
        <dbReference type="SAM" id="MobiDB-lite"/>
    </source>
</evidence>
<feature type="region of interest" description="Disordered" evidence="1">
    <location>
        <begin position="28"/>
        <end position="55"/>
    </location>
</feature>
<dbReference type="EMBL" id="ML978370">
    <property type="protein sequence ID" value="KAF2023195.1"/>
    <property type="molecule type" value="Genomic_DNA"/>
</dbReference>
<feature type="compositionally biased region" description="Basic and acidic residues" evidence="1">
    <location>
        <begin position="618"/>
        <end position="631"/>
    </location>
</feature>